<dbReference type="AlphaFoldDB" id="A0A523XIH1"/>
<comment type="caution">
    <text evidence="2">The sequence shown here is derived from an EMBL/GenBank/DDBJ whole genome shotgun (WGS) entry which is preliminary data.</text>
</comment>
<dbReference type="SUPFAM" id="SSF53383">
    <property type="entry name" value="PLP-dependent transferases"/>
    <property type="match status" value="1"/>
</dbReference>
<accession>A0A523XIH1</accession>
<dbReference type="InterPro" id="IPR015421">
    <property type="entry name" value="PyrdxlP-dep_Trfase_major"/>
</dbReference>
<dbReference type="InterPro" id="IPR000653">
    <property type="entry name" value="DegT/StrS_aminotransferase"/>
</dbReference>
<dbReference type="Proteomes" id="UP000315534">
    <property type="component" value="Unassembled WGS sequence"/>
</dbReference>
<dbReference type="GO" id="GO:0008483">
    <property type="term" value="F:transaminase activity"/>
    <property type="evidence" value="ECO:0007669"/>
    <property type="project" value="UniProtKB-KW"/>
</dbReference>
<keyword evidence="2" id="KW-0032">Aminotransferase</keyword>
<reference evidence="2 3" key="1">
    <citation type="submission" date="2019-03" db="EMBL/GenBank/DDBJ databases">
        <title>Metabolic potential of uncultured bacteria and archaea associated with petroleum seepage in deep-sea sediments.</title>
        <authorList>
            <person name="Dong X."/>
            <person name="Hubert C."/>
        </authorList>
    </citation>
    <scope>NUCLEOTIDE SEQUENCE [LARGE SCALE GENOMIC DNA]</scope>
    <source>
        <strain evidence="2">E29_bin36</strain>
    </source>
</reference>
<dbReference type="Pfam" id="PF01041">
    <property type="entry name" value="DegT_DnrJ_EryC1"/>
    <property type="match status" value="1"/>
</dbReference>
<keyword evidence="1" id="KW-0663">Pyridoxal phosphate</keyword>
<dbReference type="GO" id="GO:0000271">
    <property type="term" value="P:polysaccharide biosynthetic process"/>
    <property type="evidence" value="ECO:0007669"/>
    <property type="project" value="TreeGrafter"/>
</dbReference>
<evidence type="ECO:0000256" key="1">
    <source>
        <dbReference type="ARBA" id="ARBA00022898"/>
    </source>
</evidence>
<dbReference type="GO" id="GO:0030170">
    <property type="term" value="F:pyridoxal phosphate binding"/>
    <property type="evidence" value="ECO:0007669"/>
    <property type="project" value="TreeGrafter"/>
</dbReference>
<name>A0A523XIH1_UNCT6</name>
<proteinExistence type="predicted"/>
<organism evidence="2 3">
    <name type="scientific">candidate division TA06 bacterium</name>
    <dbReference type="NCBI Taxonomy" id="2250710"/>
    <lineage>
        <taxon>Bacteria</taxon>
        <taxon>Bacteria division TA06</taxon>
    </lineage>
</organism>
<dbReference type="PANTHER" id="PTHR30244:SF36">
    <property type="entry name" value="3-OXO-GLUCOSE-6-PHOSPHATE:GLUTAMATE AMINOTRANSFERASE"/>
    <property type="match status" value="1"/>
</dbReference>
<dbReference type="Gene3D" id="3.40.640.10">
    <property type="entry name" value="Type I PLP-dependent aspartate aminotransferase-like (Major domain)"/>
    <property type="match status" value="1"/>
</dbReference>
<dbReference type="EMBL" id="SOIP01000442">
    <property type="protein sequence ID" value="TET79092.1"/>
    <property type="molecule type" value="Genomic_DNA"/>
</dbReference>
<evidence type="ECO:0000313" key="3">
    <source>
        <dbReference type="Proteomes" id="UP000315534"/>
    </source>
</evidence>
<sequence length="138" mass="15025">MKVPLVNLARQYQNIKSEIDEATSRVLESGRFILGKEVEDFENSLADYMGMKHAISVGSGTDALLLSLRAIGLEPDDEVILPTFTFVSPAEVVALLGAKPVFVDVERDSFNIDVSKIESAVTARTKAIMPVHLYGQSA</sequence>
<dbReference type="PANTHER" id="PTHR30244">
    <property type="entry name" value="TRANSAMINASE"/>
    <property type="match status" value="1"/>
</dbReference>
<evidence type="ECO:0000313" key="2">
    <source>
        <dbReference type="EMBL" id="TET79092.1"/>
    </source>
</evidence>
<feature type="non-terminal residue" evidence="2">
    <location>
        <position position="138"/>
    </location>
</feature>
<gene>
    <name evidence="2" type="ORF">E3J38_07680</name>
</gene>
<keyword evidence="2" id="KW-0808">Transferase</keyword>
<protein>
    <submittedName>
        <fullName evidence="2">Aminotransferase class I/II-fold pyridoxal phosphate-dependent enzyme</fullName>
    </submittedName>
</protein>
<dbReference type="InterPro" id="IPR015424">
    <property type="entry name" value="PyrdxlP-dep_Trfase"/>
</dbReference>